<keyword evidence="4" id="KW-1185">Reference proteome</keyword>
<dbReference type="Pfam" id="PF20150">
    <property type="entry name" value="2EXR"/>
    <property type="match status" value="1"/>
</dbReference>
<dbReference type="EMBL" id="KZ613954">
    <property type="protein sequence ID" value="PMD34080.1"/>
    <property type="molecule type" value="Genomic_DNA"/>
</dbReference>
<protein>
    <recommendedName>
        <fullName evidence="2">2EXR domain-containing protein</fullName>
    </recommendedName>
</protein>
<dbReference type="AlphaFoldDB" id="A0A2J6R6D6"/>
<evidence type="ECO:0000256" key="1">
    <source>
        <dbReference type="SAM" id="MobiDB-lite"/>
    </source>
</evidence>
<evidence type="ECO:0000313" key="3">
    <source>
        <dbReference type="EMBL" id="PMD34080.1"/>
    </source>
</evidence>
<dbReference type="InterPro" id="IPR045518">
    <property type="entry name" value="2EXR"/>
</dbReference>
<evidence type="ECO:0000259" key="2">
    <source>
        <dbReference type="Pfam" id="PF20150"/>
    </source>
</evidence>
<gene>
    <name evidence="3" type="ORF">L207DRAFT_588682</name>
</gene>
<reference evidence="3 4" key="1">
    <citation type="submission" date="2016-04" db="EMBL/GenBank/DDBJ databases">
        <title>A degradative enzymes factory behind the ericoid mycorrhizal symbiosis.</title>
        <authorList>
            <consortium name="DOE Joint Genome Institute"/>
            <person name="Martino E."/>
            <person name="Morin E."/>
            <person name="Grelet G."/>
            <person name="Kuo A."/>
            <person name="Kohler A."/>
            <person name="Daghino S."/>
            <person name="Barry K."/>
            <person name="Choi C."/>
            <person name="Cichocki N."/>
            <person name="Clum A."/>
            <person name="Copeland A."/>
            <person name="Hainaut M."/>
            <person name="Haridas S."/>
            <person name="Labutti K."/>
            <person name="Lindquist E."/>
            <person name="Lipzen A."/>
            <person name="Khouja H.-R."/>
            <person name="Murat C."/>
            <person name="Ohm R."/>
            <person name="Olson A."/>
            <person name="Spatafora J."/>
            <person name="Veneault-Fourrey C."/>
            <person name="Henrissat B."/>
            <person name="Grigoriev I."/>
            <person name="Martin F."/>
            <person name="Perotto S."/>
        </authorList>
    </citation>
    <scope>NUCLEOTIDE SEQUENCE [LARGE SCALE GENOMIC DNA]</scope>
    <source>
        <strain evidence="3 4">F</strain>
    </source>
</reference>
<evidence type="ECO:0000313" key="4">
    <source>
        <dbReference type="Proteomes" id="UP000235786"/>
    </source>
</evidence>
<dbReference type="OrthoDB" id="3513892at2759"/>
<sequence>MAESTLRRTLALSYSSSENSSPASSPSTQDSDQLEDLDQEDALSDLEHWTLEGDFSLLEVSSSQLPILSRFPDLPLELRTKIWHSALPGIRLVETRFVNRPCHFPVPTLPTPLLHVSQEAREVALKRYRPLYRLSSPLPLIYIDPNVDILFINEHVQQLDAVLSELDVDVLQCLRHIALESMMLFVFPNIARKIFPCLLRLSCLQRVTIVLPPTNPEEESGHAVLFELFKIPITEWPDVVQRKDKNLYTRRGLKHCKDKSRLDEPEWLRTRFKTIIYAVEEQFRANPDRTPPQVDVKGVRRSQRLEDRRS</sequence>
<dbReference type="PANTHER" id="PTHR35910:SF6">
    <property type="entry name" value="2EXR DOMAIN-CONTAINING PROTEIN"/>
    <property type="match status" value="1"/>
</dbReference>
<feature type="region of interest" description="Disordered" evidence="1">
    <location>
        <begin position="286"/>
        <end position="310"/>
    </location>
</feature>
<feature type="domain" description="2EXR" evidence="2">
    <location>
        <begin position="70"/>
        <end position="150"/>
    </location>
</feature>
<feature type="region of interest" description="Disordered" evidence="1">
    <location>
        <begin position="1"/>
        <end position="36"/>
    </location>
</feature>
<dbReference type="PANTHER" id="PTHR35910">
    <property type="entry name" value="2EXR DOMAIN-CONTAINING PROTEIN"/>
    <property type="match status" value="1"/>
</dbReference>
<proteinExistence type="predicted"/>
<feature type="compositionally biased region" description="Low complexity" evidence="1">
    <location>
        <begin position="9"/>
        <end position="31"/>
    </location>
</feature>
<organism evidence="3 4">
    <name type="scientific">Hyaloscypha variabilis (strain UAMH 11265 / GT02V1 / F)</name>
    <name type="common">Meliniomyces variabilis</name>
    <dbReference type="NCBI Taxonomy" id="1149755"/>
    <lineage>
        <taxon>Eukaryota</taxon>
        <taxon>Fungi</taxon>
        <taxon>Dikarya</taxon>
        <taxon>Ascomycota</taxon>
        <taxon>Pezizomycotina</taxon>
        <taxon>Leotiomycetes</taxon>
        <taxon>Helotiales</taxon>
        <taxon>Hyaloscyphaceae</taxon>
        <taxon>Hyaloscypha</taxon>
        <taxon>Hyaloscypha variabilis</taxon>
    </lineage>
</organism>
<name>A0A2J6R6D6_HYAVF</name>
<accession>A0A2J6R6D6</accession>
<dbReference type="Proteomes" id="UP000235786">
    <property type="component" value="Unassembled WGS sequence"/>
</dbReference>